<keyword evidence="2" id="KW-0472">Membrane</keyword>
<sequence>MSTNSEKRKKRLSAGRIAFAGTLALLLLLTACGSGSSQDSVAEAPAAADSIAAAPASDMDSAKALHNGTVSTTSGASTAAEAGAPVVQTGSAAGIGQIADAGTTRKVIYKANVAMPVPDYDAAEKKLRDIIHLSGSYVLQFSNSMDAGGKGATYVIKVPADGFSSFIDRLREIEKDLQLQMEGSDVTEEYVDLDARLQAKKTAEARLLAFMDKATKSDDLVRFSNELASVQEEIEQIKGRMRYLDQNVAYSTVNVRLYEGTAVRALEKDGQDGFGHRLANALTGSAKALGQFGQALLVFLAALLPVAAVVAIVGVPAFILVRRQRNNRKEAAACKRQEWNAAALAEKPPEDGLKPE</sequence>
<feature type="domain" description="DUF4349" evidence="3">
    <location>
        <begin position="105"/>
        <end position="315"/>
    </location>
</feature>
<name>A0A3G3JU83_9BACL</name>
<accession>A0A3G3JU83</accession>
<feature type="coiled-coil region" evidence="1">
    <location>
        <begin position="220"/>
        <end position="247"/>
    </location>
</feature>
<evidence type="ECO:0000313" key="5">
    <source>
        <dbReference type="Proteomes" id="UP000269097"/>
    </source>
</evidence>
<evidence type="ECO:0000259" key="3">
    <source>
        <dbReference type="Pfam" id="PF14257"/>
    </source>
</evidence>
<protein>
    <submittedName>
        <fullName evidence="4">DUF4349 domain-containing protein</fullName>
    </submittedName>
</protein>
<dbReference type="PROSITE" id="PS51257">
    <property type="entry name" value="PROKAR_LIPOPROTEIN"/>
    <property type="match status" value="1"/>
</dbReference>
<dbReference type="Pfam" id="PF14257">
    <property type="entry name" value="DUF4349"/>
    <property type="match status" value="1"/>
</dbReference>
<reference evidence="4 5" key="1">
    <citation type="submission" date="2018-10" db="EMBL/GenBank/DDBJ databases">
        <title>Genome Sequence of Cohnella sp.</title>
        <authorList>
            <person name="Srinivasan S."/>
            <person name="Kim M.K."/>
        </authorList>
    </citation>
    <scope>NUCLEOTIDE SEQUENCE [LARGE SCALE GENOMIC DNA]</scope>
    <source>
        <strain evidence="4 5">18JY8-7</strain>
    </source>
</reference>
<evidence type="ECO:0000313" key="4">
    <source>
        <dbReference type="EMBL" id="AYQ71795.1"/>
    </source>
</evidence>
<dbReference type="KEGG" id="coh:EAV92_03930"/>
<keyword evidence="1" id="KW-0175">Coiled coil</keyword>
<dbReference type="RefSeq" id="WP_123039857.1">
    <property type="nucleotide sequence ID" value="NZ_CP033433.1"/>
</dbReference>
<keyword evidence="5" id="KW-1185">Reference proteome</keyword>
<organism evidence="4 5">
    <name type="scientific">Cohnella candidum</name>
    <dbReference type="NCBI Taxonomy" id="2674991"/>
    <lineage>
        <taxon>Bacteria</taxon>
        <taxon>Bacillati</taxon>
        <taxon>Bacillota</taxon>
        <taxon>Bacilli</taxon>
        <taxon>Bacillales</taxon>
        <taxon>Paenibacillaceae</taxon>
        <taxon>Cohnella</taxon>
    </lineage>
</organism>
<gene>
    <name evidence="4" type="ORF">EAV92_03930</name>
</gene>
<proteinExistence type="predicted"/>
<feature type="transmembrane region" description="Helical" evidence="2">
    <location>
        <begin position="295"/>
        <end position="321"/>
    </location>
</feature>
<dbReference type="EMBL" id="CP033433">
    <property type="protein sequence ID" value="AYQ71795.1"/>
    <property type="molecule type" value="Genomic_DNA"/>
</dbReference>
<keyword evidence="2" id="KW-0812">Transmembrane</keyword>
<dbReference type="Proteomes" id="UP000269097">
    <property type="component" value="Chromosome"/>
</dbReference>
<evidence type="ECO:0000256" key="1">
    <source>
        <dbReference type="SAM" id="Coils"/>
    </source>
</evidence>
<dbReference type="InterPro" id="IPR025645">
    <property type="entry name" value="DUF4349"/>
</dbReference>
<dbReference type="AlphaFoldDB" id="A0A3G3JU83"/>
<keyword evidence="2" id="KW-1133">Transmembrane helix</keyword>
<evidence type="ECO:0000256" key="2">
    <source>
        <dbReference type="SAM" id="Phobius"/>
    </source>
</evidence>